<dbReference type="RefSeq" id="WP_183819250.1">
    <property type="nucleotide sequence ID" value="NZ_JACHOB010000006.1"/>
</dbReference>
<name>A0A840I792_9PROT</name>
<reference evidence="3 4" key="1">
    <citation type="submission" date="2020-08" db="EMBL/GenBank/DDBJ databases">
        <title>Genomic Encyclopedia of Type Strains, Phase IV (KMG-IV): sequencing the most valuable type-strain genomes for metagenomic binning, comparative biology and taxonomic classification.</title>
        <authorList>
            <person name="Goeker M."/>
        </authorList>
    </citation>
    <scope>NUCLEOTIDE SEQUENCE [LARGE SCALE GENOMIC DNA]</scope>
    <source>
        <strain evidence="3 4">DSM 102850</strain>
    </source>
</reference>
<dbReference type="InterPro" id="IPR021381">
    <property type="entry name" value="DUF3011"/>
</dbReference>
<keyword evidence="2" id="KW-0732">Signal</keyword>
<proteinExistence type="predicted"/>
<feature type="chain" id="PRO_5032545355" description="DUF3011 domain-containing protein" evidence="2">
    <location>
        <begin position="22"/>
        <end position="268"/>
    </location>
</feature>
<dbReference type="Proteomes" id="UP000563524">
    <property type="component" value="Unassembled WGS sequence"/>
</dbReference>
<keyword evidence="4" id="KW-1185">Reference proteome</keyword>
<feature type="compositionally biased region" description="Basic and acidic residues" evidence="1">
    <location>
        <begin position="49"/>
        <end position="78"/>
    </location>
</feature>
<evidence type="ECO:0000313" key="3">
    <source>
        <dbReference type="EMBL" id="MBB4660044.1"/>
    </source>
</evidence>
<gene>
    <name evidence="3" type="ORF">GGQ59_002588</name>
</gene>
<organism evidence="3 4">
    <name type="scientific">Parvularcula dongshanensis</name>
    <dbReference type="NCBI Taxonomy" id="1173995"/>
    <lineage>
        <taxon>Bacteria</taxon>
        <taxon>Pseudomonadati</taxon>
        <taxon>Pseudomonadota</taxon>
        <taxon>Alphaproteobacteria</taxon>
        <taxon>Parvularculales</taxon>
        <taxon>Parvularculaceae</taxon>
        <taxon>Parvularcula</taxon>
    </lineage>
</organism>
<evidence type="ECO:0000256" key="2">
    <source>
        <dbReference type="SAM" id="SignalP"/>
    </source>
</evidence>
<protein>
    <recommendedName>
        <fullName evidence="5">DUF3011 domain-containing protein</fullName>
    </recommendedName>
</protein>
<dbReference type="Pfam" id="PF11218">
    <property type="entry name" value="DUF3011"/>
    <property type="match status" value="1"/>
</dbReference>
<comment type="caution">
    <text evidence="3">The sequence shown here is derived from an EMBL/GenBank/DDBJ whole genome shotgun (WGS) entry which is preliminary data.</text>
</comment>
<dbReference type="EMBL" id="JACHOB010000006">
    <property type="protein sequence ID" value="MBB4660044.1"/>
    <property type="molecule type" value="Genomic_DNA"/>
</dbReference>
<evidence type="ECO:0000313" key="4">
    <source>
        <dbReference type="Proteomes" id="UP000563524"/>
    </source>
</evidence>
<dbReference type="AlphaFoldDB" id="A0A840I792"/>
<sequence>MRTLFLGLATALPLLFAPVSAQVVGKPAQSAPRDLQESGKVAPPAIQQRWDDDRSGRDDDRDGYDRRGRDDRYGRNDHDDWDRGGYGRGWNDGRDEWATIRCSSKDHRYELCRVGAYVRDVRLVDVRSDSGCRRGRDWGTRADGVWVDIGCRAEFAVNLGSQRGRGHGRDYDDHRPYAATGGYGYGNQRAAVSQCLAQLQHRYAPRDVRLQNVLSFDAGRNGFFDLVLTASVQDRWDNRRYGYGTGGRASIDRYACRGGRGSVQIARR</sequence>
<feature type="region of interest" description="Disordered" evidence="1">
    <location>
        <begin position="28"/>
        <end position="78"/>
    </location>
</feature>
<evidence type="ECO:0008006" key="5">
    <source>
        <dbReference type="Google" id="ProtNLM"/>
    </source>
</evidence>
<evidence type="ECO:0000256" key="1">
    <source>
        <dbReference type="SAM" id="MobiDB-lite"/>
    </source>
</evidence>
<accession>A0A840I792</accession>
<feature type="signal peptide" evidence="2">
    <location>
        <begin position="1"/>
        <end position="21"/>
    </location>
</feature>